<dbReference type="Proteomes" id="UP001046870">
    <property type="component" value="Chromosome 19"/>
</dbReference>
<dbReference type="AlphaFoldDB" id="A0A9D3SXJ6"/>
<proteinExistence type="predicted"/>
<protein>
    <submittedName>
        <fullName evidence="2">Uncharacterized protein</fullName>
    </submittedName>
</protein>
<dbReference type="EMBL" id="JAFDVH010000019">
    <property type="protein sequence ID" value="KAG7460238.1"/>
    <property type="molecule type" value="Genomic_DNA"/>
</dbReference>
<accession>A0A9D3SXJ6</accession>
<evidence type="ECO:0000313" key="3">
    <source>
        <dbReference type="Proteomes" id="UP001046870"/>
    </source>
</evidence>
<name>A0A9D3SXJ6_MEGAT</name>
<feature type="region of interest" description="Disordered" evidence="1">
    <location>
        <begin position="1"/>
        <end position="103"/>
    </location>
</feature>
<sequence>MSVFGGNKTQNGVQESKRVSLQRSKSPAPSYVSVKSEKSMELPVKFSNGYLPPDLQLQPQRSGSPGPSWVSVKSEKSMELPVRFSDGPLPPDPRLLSELQSSV</sequence>
<dbReference type="OrthoDB" id="8951038at2759"/>
<evidence type="ECO:0000313" key="2">
    <source>
        <dbReference type="EMBL" id="KAG7460238.1"/>
    </source>
</evidence>
<gene>
    <name evidence="2" type="ORF">MATL_G00219350</name>
</gene>
<comment type="caution">
    <text evidence="2">The sequence shown here is derived from an EMBL/GenBank/DDBJ whole genome shotgun (WGS) entry which is preliminary data.</text>
</comment>
<reference evidence="2" key="1">
    <citation type="submission" date="2021-01" db="EMBL/GenBank/DDBJ databases">
        <authorList>
            <person name="Zahm M."/>
            <person name="Roques C."/>
            <person name="Cabau C."/>
            <person name="Klopp C."/>
            <person name="Donnadieu C."/>
            <person name="Jouanno E."/>
            <person name="Lampietro C."/>
            <person name="Louis A."/>
            <person name="Herpin A."/>
            <person name="Echchiki A."/>
            <person name="Berthelot C."/>
            <person name="Parey E."/>
            <person name="Roest-Crollius H."/>
            <person name="Braasch I."/>
            <person name="Postlethwait J."/>
            <person name="Bobe J."/>
            <person name="Montfort J."/>
            <person name="Bouchez O."/>
            <person name="Begum T."/>
            <person name="Mejri S."/>
            <person name="Adams A."/>
            <person name="Chen W.-J."/>
            <person name="Guiguen Y."/>
        </authorList>
    </citation>
    <scope>NUCLEOTIDE SEQUENCE</scope>
    <source>
        <strain evidence="2">YG-15Mar2019-1</strain>
        <tissue evidence="2">Brain</tissue>
    </source>
</reference>
<feature type="compositionally biased region" description="Polar residues" evidence="1">
    <location>
        <begin position="7"/>
        <end position="27"/>
    </location>
</feature>
<evidence type="ECO:0000256" key="1">
    <source>
        <dbReference type="SAM" id="MobiDB-lite"/>
    </source>
</evidence>
<organism evidence="2 3">
    <name type="scientific">Megalops atlanticus</name>
    <name type="common">Tarpon</name>
    <name type="synonym">Clupea gigantea</name>
    <dbReference type="NCBI Taxonomy" id="7932"/>
    <lineage>
        <taxon>Eukaryota</taxon>
        <taxon>Metazoa</taxon>
        <taxon>Chordata</taxon>
        <taxon>Craniata</taxon>
        <taxon>Vertebrata</taxon>
        <taxon>Euteleostomi</taxon>
        <taxon>Actinopterygii</taxon>
        <taxon>Neopterygii</taxon>
        <taxon>Teleostei</taxon>
        <taxon>Elopiformes</taxon>
        <taxon>Megalopidae</taxon>
        <taxon>Megalops</taxon>
    </lineage>
</organism>
<keyword evidence="3" id="KW-1185">Reference proteome</keyword>